<reference evidence="2 3" key="1">
    <citation type="submission" date="2024-06" db="EMBL/GenBank/DDBJ databases">
        <title>Genomic Encyclopedia of Type Strains, Phase IV (KMG-IV): sequencing the most valuable type-strain genomes for metagenomic binning, comparative biology and taxonomic classification.</title>
        <authorList>
            <person name="Goeker M."/>
        </authorList>
    </citation>
    <scope>NUCLEOTIDE SEQUENCE [LARGE SCALE GENOMIC DNA]</scope>
    <source>
        <strain evidence="2 3">DSM 100022</strain>
    </source>
</reference>
<dbReference type="InterPro" id="IPR051916">
    <property type="entry name" value="GPI-anchor_lipid_remodeler"/>
</dbReference>
<dbReference type="InterPro" id="IPR036691">
    <property type="entry name" value="Endo/exonu/phosph_ase_sf"/>
</dbReference>
<dbReference type="EMBL" id="JBEPMC010000004">
    <property type="protein sequence ID" value="MET3579881.1"/>
    <property type="molecule type" value="Genomic_DNA"/>
</dbReference>
<dbReference type="PANTHER" id="PTHR14859">
    <property type="entry name" value="CALCOFLUOR WHITE HYPERSENSITIVE PROTEIN PRECURSOR"/>
    <property type="match status" value="1"/>
</dbReference>
<comment type="caution">
    <text evidence="2">The sequence shown here is derived from an EMBL/GenBank/DDBJ whole genome shotgun (WGS) entry which is preliminary data.</text>
</comment>
<gene>
    <name evidence="2" type="ORF">ABID19_002912</name>
</gene>
<dbReference type="RefSeq" id="WP_354491402.1">
    <property type="nucleotide sequence ID" value="NZ_JBEPMC010000004.1"/>
</dbReference>
<organism evidence="2 3">
    <name type="scientific">Mesorhizobium robiniae</name>
    <dbReference type="NCBI Taxonomy" id="559315"/>
    <lineage>
        <taxon>Bacteria</taxon>
        <taxon>Pseudomonadati</taxon>
        <taxon>Pseudomonadota</taxon>
        <taxon>Alphaproteobacteria</taxon>
        <taxon>Hyphomicrobiales</taxon>
        <taxon>Phyllobacteriaceae</taxon>
        <taxon>Mesorhizobium</taxon>
    </lineage>
</organism>
<accession>A0ABV2GNL2</accession>
<dbReference type="GO" id="GO:0004519">
    <property type="term" value="F:endonuclease activity"/>
    <property type="evidence" value="ECO:0007669"/>
    <property type="project" value="UniProtKB-KW"/>
</dbReference>
<keyword evidence="2" id="KW-0255">Endonuclease</keyword>
<dbReference type="Proteomes" id="UP001549204">
    <property type="component" value="Unassembled WGS sequence"/>
</dbReference>
<evidence type="ECO:0000313" key="2">
    <source>
        <dbReference type="EMBL" id="MET3579881.1"/>
    </source>
</evidence>
<dbReference type="PANTHER" id="PTHR14859:SF15">
    <property type="entry name" value="ENDONUCLEASE_EXONUCLEASE_PHOSPHATASE DOMAIN-CONTAINING PROTEIN"/>
    <property type="match status" value="1"/>
</dbReference>
<proteinExistence type="predicted"/>
<feature type="domain" description="Endonuclease/exonuclease/phosphatase" evidence="1">
    <location>
        <begin position="69"/>
        <end position="284"/>
    </location>
</feature>
<protein>
    <submittedName>
        <fullName evidence="2">Endonuclease/exonuclease/phosphatase family metal-dependent hydrolase</fullName>
    </submittedName>
</protein>
<keyword evidence="2" id="KW-0540">Nuclease</keyword>
<evidence type="ECO:0000313" key="3">
    <source>
        <dbReference type="Proteomes" id="UP001549204"/>
    </source>
</evidence>
<dbReference type="Pfam" id="PF03372">
    <property type="entry name" value="Exo_endo_phos"/>
    <property type="match status" value="1"/>
</dbReference>
<dbReference type="InterPro" id="IPR005135">
    <property type="entry name" value="Endo/exonuclease/phosphatase"/>
</dbReference>
<dbReference type="SUPFAM" id="SSF56219">
    <property type="entry name" value="DNase I-like"/>
    <property type="match status" value="1"/>
</dbReference>
<dbReference type="Gene3D" id="3.60.10.10">
    <property type="entry name" value="Endonuclease/exonuclease/phosphatase"/>
    <property type="match status" value="1"/>
</dbReference>
<evidence type="ECO:0000259" key="1">
    <source>
        <dbReference type="Pfam" id="PF03372"/>
    </source>
</evidence>
<keyword evidence="3" id="KW-1185">Reference proteome</keyword>
<name>A0ABV2GNL2_9HYPH</name>
<dbReference type="GO" id="GO:0016787">
    <property type="term" value="F:hydrolase activity"/>
    <property type="evidence" value="ECO:0007669"/>
    <property type="project" value="UniProtKB-KW"/>
</dbReference>
<sequence>MELFLLHIVGQSTRFSLPCLWFLAVSSNGNLICMLDQTPSLSTSFAAACCREPPTSIKANRVPGSVTIASYNVHKCVGTDGRFDPQRVGDVIRELGADIIALQEVDERTGRRQGLLDLKSLRRETDLVSAHTPENLGSHGWHGNLILARKGVVQAVSLVRLPGLEPRGALIVDLEIEGVVLRVIAAHFGLLRRSRTKQASALLEATRSFLRPTILLGDLNEWRVHSRSSLLPLLPHFGPIHTVLPSFPSRFPLLALDRILAKPPSLISNLEVHHTSLSRIASDHLPIKARLNLQGIRQLHLQPDYL</sequence>
<keyword evidence="2" id="KW-0378">Hydrolase</keyword>